<gene>
    <name evidence="1" type="ORF">QFC20_000209</name>
</gene>
<dbReference type="Proteomes" id="UP001230649">
    <property type="component" value="Unassembled WGS sequence"/>
</dbReference>
<evidence type="ECO:0000313" key="2">
    <source>
        <dbReference type="Proteomes" id="UP001230649"/>
    </source>
</evidence>
<dbReference type="EMBL" id="JASBWS010000001">
    <property type="protein sequence ID" value="KAJ9117928.1"/>
    <property type="molecule type" value="Genomic_DNA"/>
</dbReference>
<protein>
    <submittedName>
        <fullName evidence="1">Uncharacterized protein</fullName>
    </submittedName>
</protein>
<sequence length="495" mass="55967">MREHSKEPYGYFDIHQPNVWKAMFKAFLATALFRIWPTLLLLGVWSTTIFCINEFTPATLACEPTLLTVVACLNLRTTSAYERYWEGRRLWSQIIINARTMARIIWVHCPDTMIDELPETGWESKEAEEEDRKKAVREKRRAVELCLAFAVAVKHYMATGKLTPVLYSPSYNLPSGIPPPDQAYADQNQSVEQLKSRSSSPMRGRRERVADTPMSSSPAPTLNKLAFENKSTTSAAGFAGMHSVLTASVISTSPQSLRYNQPFSQPKLRPSRCPPKHHWSEAMPIRYLPFAKKERRQRRLKQAMYADSYIMGHAETDSVNGKQTAQNIPLEITMYMSRDELTPAFTSNSHASLPPFKDEKPVKLSTLPFQLYKAFGWIMIPATVITTYILIGLIECGQGELVEGLQALLSLISPDSVEIENPFGYDKNDLNLEYEFILYFCEHIIKVELMNMTSRPALAPEFWVPEDAFEGKPEAPRMAMPYPPAATVNHGGSVA</sequence>
<proteinExistence type="predicted"/>
<reference evidence="1" key="1">
    <citation type="submission" date="2023-04" db="EMBL/GenBank/DDBJ databases">
        <title>Draft Genome sequencing of Naganishia species isolated from polar environments using Oxford Nanopore Technology.</title>
        <authorList>
            <person name="Leo P."/>
            <person name="Venkateswaran K."/>
        </authorList>
    </citation>
    <scope>NUCLEOTIDE SEQUENCE</scope>
    <source>
        <strain evidence="1">MNA-CCFEE 5262</strain>
    </source>
</reference>
<comment type="caution">
    <text evidence="1">The sequence shown here is derived from an EMBL/GenBank/DDBJ whole genome shotgun (WGS) entry which is preliminary data.</text>
</comment>
<name>A0ACC2X2D5_9TREE</name>
<organism evidence="1 2">
    <name type="scientific">Naganishia adeliensis</name>
    <dbReference type="NCBI Taxonomy" id="92952"/>
    <lineage>
        <taxon>Eukaryota</taxon>
        <taxon>Fungi</taxon>
        <taxon>Dikarya</taxon>
        <taxon>Basidiomycota</taxon>
        <taxon>Agaricomycotina</taxon>
        <taxon>Tremellomycetes</taxon>
        <taxon>Filobasidiales</taxon>
        <taxon>Filobasidiaceae</taxon>
        <taxon>Naganishia</taxon>
    </lineage>
</organism>
<keyword evidence="2" id="KW-1185">Reference proteome</keyword>
<evidence type="ECO:0000313" key="1">
    <source>
        <dbReference type="EMBL" id="KAJ9117928.1"/>
    </source>
</evidence>
<accession>A0ACC2X2D5</accession>